<dbReference type="GO" id="GO:0070131">
    <property type="term" value="P:positive regulation of mitochondrial translation"/>
    <property type="evidence" value="ECO:0007669"/>
    <property type="project" value="TreeGrafter"/>
</dbReference>
<dbReference type="PANTHER" id="PTHR46337">
    <property type="entry name" value="RCC1-LIKE G EXCHANGING FACTOR-LIKE PROTEIN"/>
    <property type="match status" value="1"/>
</dbReference>
<accession>A0A3S5CFK4</accession>
<comment type="caution">
    <text evidence="1">The sequence shown here is derived from an EMBL/GenBank/DDBJ whole genome shotgun (WGS) entry which is preliminary data.</text>
</comment>
<dbReference type="InterPro" id="IPR053035">
    <property type="entry name" value="Mitochondrial_GEF_domain"/>
</dbReference>
<sequence length="96" mass="10562">MTNHISSFGDTVLALTKCGQVFAWGNNEYGQIWPVDEIQVASPTLLPVHDAYQIPEECRLEDRCGSNEFRPGRISSVAAAGSMCGLLDEFGQVRCR</sequence>
<dbReference type="SUPFAM" id="SSF50985">
    <property type="entry name" value="RCC1/BLIP-II"/>
    <property type="match status" value="1"/>
</dbReference>
<dbReference type="AlphaFoldDB" id="A0A3S5CFK4"/>
<protein>
    <submittedName>
        <fullName evidence="1">Uncharacterized protein</fullName>
    </submittedName>
</protein>
<keyword evidence="2" id="KW-1185">Reference proteome</keyword>
<dbReference type="Gene3D" id="2.130.10.30">
    <property type="entry name" value="Regulator of chromosome condensation 1/beta-lactamase-inhibitor protein II"/>
    <property type="match status" value="1"/>
</dbReference>
<gene>
    <name evidence="1" type="ORF">PXEA_LOCUS10494</name>
</gene>
<dbReference type="GO" id="GO:0019843">
    <property type="term" value="F:rRNA binding"/>
    <property type="evidence" value="ECO:0007669"/>
    <property type="project" value="TreeGrafter"/>
</dbReference>
<dbReference type="InterPro" id="IPR009091">
    <property type="entry name" value="RCC1/BLIP-II"/>
</dbReference>
<organism evidence="1 2">
    <name type="scientific">Protopolystoma xenopodis</name>
    <dbReference type="NCBI Taxonomy" id="117903"/>
    <lineage>
        <taxon>Eukaryota</taxon>
        <taxon>Metazoa</taxon>
        <taxon>Spiralia</taxon>
        <taxon>Lophotrochozoa</taxon>
        <taxon>Platyhelminthes</taxon>
        <taxon>Monogenea</taxon>
        <taxon>Polyopisthocotylea</taxon>
        <taxon>Polystomatidea</taxon>
        <taxon>Polystomatidae</taxon>
        <taxon>Protopolystoma</taxon>
    </lineage>
</organism>
<dbReference type="Proteomes" id="UP000784294">
    <property type="component" value="Unassembled WGS sequence"/>
</dbReference>
<dbReference type="OrthoDB" id="70707at2759"/>
<dbReference type="Pfam" id="PF13540">
    <property type="entry name" value="RCC1_2"/>
    <property type="match status" value="1"/>
</dbReference>
<dbReference type="GO" id="GO:0005085">
    <property type="term" value="F:guanyl-nucleotide exchange factor activity"/>
    <property type="evidence" value="ECO:0007669"/>
    <property type="project" value="TreeGrafter"/>
</dbReference>
<name>A0A3S5CFK4_9PLAT</name>
<evidence type="ECO:0000313" key="2">
    <source>
        <dbReference type="Proteomes" id="UP000784294"/>
    </source>
</evidence>
<dbReference type="EMBL" id="CAAALY010030883">
    <property type="protein sequence ID" value="VEL17054.1"/>
    <property type="molecule type" value="Genomic_DNA"/>
</dbReference>
<dbReference type="GO" id="GO:0005743">
    <property type="term" value="C:mitochondrial inner membrane"/>
    <property type="evidence" value="ECO:0007669"/>
    <property type="project" value="TreeGrafter"/>
</dbReference>
<proteinExistence type="predicted"/>
<evidence type="ECO:0000313" key="1">
    <source>
        <dbReference type="EMBL" id="VEL17054.1"/>
    </source>
</evidence>
<reference evidence="1" key="1">
    <citation type="submission" date="2018-11" db="EMBL/GenBank/DDBJ databases">
        <authorList>
            <consortium name="Pathogen Informatics"/>
        </authorList>
    </citation>
    <scope>NUCLEOTIDE SEQUENCE</scope>
</reference>
<dbReference type="PANTHER" id="PTHR46337:SF1">
    <property type="entry name" value="RCC1-LIKE G EXCHANGING FACTOR-LIKE PROTEIN"/>
    <property type="match status" value="1"/>
</dbReference>